<evidence type="ECO:0008006" key="3">
    <source>
        <dbReference type="Google" id="ProtNLM"/>
    </source>
</evidence>
<keyword evidence="2" id="KW-1185">Reference proteome</keyword>
<name>A0A923L554_9BACI</name>
<organism evidence="1 2">
    <name type="scientific">Ornithinibacillus hominis</name>
    <dbReference type="NCBI Taxonomy" id="2763055"/>
    <lineage>
        <taxon>Bacteria</taxon>
        <taxon>Bacillati</taxon>
        <taxon>Bacillota</taxon>
        <taxon>Bacilli</taxon>
        <taxon>Bacillales</taxon>
        <taxon>Bacillaceae</taxon>
        <taxon>Ornithinibacillus</taxon>
    </lineage>
</organism>
<dbReference type="EMBL" id="JACOOL010000004">
    <property type="protein sequence ID" value="MBC5636673.1"/>
    <property type="molecule type" value="Genomic_DNA"/>
</dbReference>
<evidence type="ECO:0000313" key="1">
    <source>
        <dbReference type="EMBL" id="MBC5636673.1"/>
    </source>
</evidence>
<gene>
    <name evidence="1" type="ORF">H8S33_07525</name>
</gene>
<accession>A0A923L554</accession>
<dbReference type="RefSeq" id="WP_186869371.1">
    <property type="nucleotide sequence ID" value="NZ_JACOOL010000004.1"/>
</dbReference>
<protein>
    <recommendedName>
        <fullName evidence="3">YppF-like protein</fullName>
    </recommendedName>
</protein>
<comment type="caution">
    <text evidence="1">The sequence shown here is derived from an EMBL/GenBank/DDBJ whole genome shotgun (WGS) entry which is preliminary data.</text>
</comment>
<sequence length="62" mass="7533">MLINELVSDYEMERKESPKTLNDILDYYQKKYIAGEIDIRFYRDVYNYLHQQGATSAHEYSY</sequence>
<proteinExistence type="predicted"/>
<dbReference type="Pfam" id="PF14178">
    <property type="entry name" value="YppF"/>
    <property type="match status" value="1"/>
</dbReference>
<reference evidence="1" key="1">
    <citation type="submission" date="2020-08" db="EMBL/GenBank/DDBJ databases">
        <title>Genome public.</title>
        <authorList>
            <person name="Liu C."/>
            <person name="Sun Q."/>
        </authorList>
    </citation>
    <scope>NUCLEOTIDE SEQUENCE</scope>
    <source>
        <strain evidence="1">BX22</strain>
    </source>
</reference>
<dbReference type="InterPro" id="IPR025553">
    <property type="entry name" value="YppF"/>
</dbReference>
<dbReference type="Proteomes" id="UP000637359">
    <property type="component" value="Unassembled WGS sequence"/>
</dbReference>
<evidence type="ECO:0000313" key="2">
    <source>
        <dbReference type="Proteomes" id="UP000637359"/>
    </source>
</evidence>
<dbReference type="AlphaFoldDB" id="A0A923L554"/>